<protein>
    <submittedName>
        <fullName evidence="3">SoxXA-binding protein</fullName>
    </submittedName>
</protein>
<organism evidence="3 4">
    <name type="scientific">endosymbiont of Galathealinum brachiosum</name>
    <dbReference type="NCBI Taxonomy" id="2200906"/>
    <lineage>
        <taxon>Bacteria</taxon>
        <taxon>Pseudomonadati</taxon>
        <taxon>Pseudomonadota</taxon>
        <taxon>Gammaproteobacteria</taxon>
        <taxon>sulfur-oxidizing symbionts</taxon>
    </lineage>
</organism>
<feature type="chain" id="PRO_5017067405" evidence="2">
    <location>
        <begin position="28"/>
        <end position="111"/>
    </location>
</feature>
<keyword evidence="4" id="KW-1185">Reference proteome</keyword>
<comment type="caution">
    <text evidence="3">The sequence shown here is derived from an EMBL/GenBank/DDBJ whole genome shotgun (WGS) entry which is preliminary data.</text>
</comment>
<sequence length="111" mass="11504">MRLFMNHAKIFAGIALATVLLSGCATSGSSGNSAAATKEGYNAALVNANKSLKAAAQANYVWRDSGKMLKKADKAAKKGDFETATKLANQAKRQGDMALAQSKEQAGAGPR</sequence>
<dbReference type="PROSITE" id="PS51257">
    <property type="entry name" value="PROKAR_LIPOPROTEIN"/>
    <property type="match status" value="1"/>
</dbReference>
<gene>
    <name evidence="3" type="ORF">DIZ80_04690</name>
</gene>
<feature type="signal peptide" evidence="2">
    <location>
        <begin position="1"/>
        <end position="27"/>
    </location>
</feature>
<dbReference type="AlphaFoldDB" id="A0A370DL37"/>
<accession>A0A370DL37</accession>
<dbReference type="EMBL" id="QFXC01000007">
    <property type="protein sequence ID" value="RDH85037.1"/>
    <property type="molecule type" value="Genomic_DNA"/>
</dbReference>
<evidence type="ECO:0000313" key="4">
    <source>
        <dbReference type="Proteomes" id="UP000254266"/>
    </source>
</evidence>
<evidence type="ECO:0000313" key="3">
    <source>
        <dbReference type="EMBL" id="RDH85037.1"/>
    </source>
</evidence>
<proteinExistence type="predicted"/>
<dbReference type="Proteomes" id="UP000254266">
    <property type="component" value="Unassembled WGS sequence"/>
</dbReference>
<evidence type="ECO:0000256" key="1">
    <source>
        <dbReference type="SAM" id="MobiDB-lite"/>
    </source>
</evidence>
<feature type="region of interest" description="Disordered" evidence="1">
    <location>
        <begin position="91"/>
        <end position="111"/>
    </location>
</feature>
<evidence type="ECO:0000256" key="2">
    <source>
        <dbReference type="SAM" id="SignalP"/>
    </source>
</evidence>
<reference evidence="3 4" key="1">
    <citation type="journal article" date="2018" name="ISME J.">
        <title>Endosymbiont genomes yield clues of tubeworm success.</title>
        <authorList>
            <person name="Li Y."/>
            <person name="Liles M.R."/>
            <person name="Halanych K.M."/>
        </authorList>
    </citation>
    <scope>NUCLEOTIDE SEQUENCE [LARGE SCALE GENOMIC DNA]</scope>
    <source>
        <strain evidence="3">A1464</strain>
    </source>
</reference>
<keyword evidence="2" id="KW-0732">Signal</keyword>
<name>A0A370DL37_9GAMM</name>